<feature type="compositionally biased region" description="Basic and acidic residues" evidence="1">
    <location>
        <begin position="422"/>
        <end position="432"/>
    </location>
</feature>
<feature type="compositionally biased region" description="Polar residues" evidence="1">
    <location>
        <begin position="309"/>
        <end position="319"/>
    </location>
</feature>
<feature type="region of interest" description="Disordered" evidence="1">
    <location>
        <begin position="490"/>
        <end position="509"/>
    </location>
</feature>
<gene>
    <name evidence="2" type="ORF">EV652_102459</name>
</gene>
<dbReference type="EMBL" id="SLWN01000002">
    <property type="protein sequence ID" value="TCO34393.1"/>
    <property type="molecule type" value="Genomic_DNA"/>
</dbReference>
<feature type="compositionally biased region" description="Basic and acidic residues" evidence="1">
    <location>
        <begin position="386"/>
        <end position="396"/>
    </location>
</feature>
<evidence type="ECO:0000256" key="1">
    <source>
        <dbReference type="SAM" id="MobiDB-lite"/>
    </source>
</evidence>
<feature type="compositionally biased region" description="Acidic residues" evidence="1">
    <location>
        <begin position="398"/>
        <end position="421"/>
    </location>
</feature>
<dbReference type="AlphaFoldDB" id="A0A4R2HSS1"/>
<proteinExistence type="predicted"/>
<dbReference type="OrthoDB" id="3778721at2"/>
<feature type="compositionally biased region" description="Low complexity" evidence="1">
    <location>
        <begin position="343"/>
        <end position="357"/>
    </location>
</feature>
<evidence type="ECO:0008006" key="4">
    <source>
        <dbReference type="Google" id="ProtNLM"/>
    </source>
</evidence>
<protein>
    <recommendedName>
        <fullName evidence="4">DUF222 domain-containing protein</fullName>
    </recommendedName>
</protein>
<dbReference type="Proteomes" id="UP000294508">
    <property type="component" value="Unassembled WGS sequence"/>
</dbReference>
<dbReference type="RefSeq" id="WP_132208165.1">
    <property type="nucleotide sequence ID" value="NZ_SLWN01000002.1"/>
</dbReference>
<evidence type="ECO:0000313" key="2">
    <source>
        <dbReference type="EMBL" id="TCO34393.1"/>
    </source>
</evidence>
<keyword evidence="3" id="KW-1185">Reference proteome</keyword>
<feature type="compositionally biased region" description="Low complexity" evidence="1">
    <location>
        <begin position="280"/>
        <end position="308"/>
    </location>
</feature>
<name>A0A4R2HSS1_9ACTN</name>
<feature type="region of interest" description="Disordered" evidence="1">
    <location>
        <begin position="261"/>
        <end position="468"/>
    </location>
</feature>
<feature type="region of interest" description="Disordered" evidence="1">
    <location>
        <begin position="168"/>
        <end position="190"/>
    </location>
</feature>
<evidence type="ECO:0000313" key="3">
    <source>
        <dbReference type="Proteomes" id="UP000294508"/>
    </source>
</evidence>
<feature type="compositionally biased region" description="Low complexity" evidence="1">
    <location>
        <begin position="320"/>
        <end position="329"/>
    </location>
</feature>
<organism evidence="2 3">
    <name type="scientific">Kribbella steppae</name>
    <dbReference type="NCBI Taxonomy" id="2512223"/>
    <lineage>
        <taxon>Bacteria</taxon>
        <taxon>Bacillati</taxon>
        <taxon>Actinomycetota</taxon>
        <taxon>Actinomycetes</taxon>
        <taxon>Propionibacteriales</taxon>
        <taxon>Kribbellaceae</taxon>
        <taxon>Kribbella</taxon>
    </lineage>
</organism>
<comment type="caution">
    <text evidence="2">The sequence shown here is derived from an EMBL/GenBank/DDBJ whole genome shotgun (WGS) entry which is preliminary data.</text>
</comment>
<reference evidence="2 3" key="1">
    <citation type="journal article" date="2015" name="Stand. Genomic Sci.">
        <title>Genomic Encyclopedia of Bacterial and Archaeal Type Strains, Phase III: the genomes of soil and plant-associated and newly described type strains.</title>
        <authorList>
            <person name="Whitman W.B."/>
            <person name="Woyke T."/>
            <person name="Klenk H.P."/>
            <person name="Zhou Y."/>
            <person name="Lilburn T.G."/>
            <person name="Beck B.J."/>
            <person name="De Vos P."/>
            <person name="Vandamme P."/>
            <person name="Eisen J.A."/>
            <person name="Garrity G."/>
            <person name="Hugenholtz P."/>
            <person name="Kyrpides N.C."/>
        </authorList>
    </citation>
    <scope>NUCLEOTIDE SEQUENCE [LARGE SCALE GENOMIC DNA]</scope>
    <source>
        <strain evidence="2 3">VKM Ac-2572</strain>
    </source>
</reference>
<sequence length="677" mass="71778">MFEEDLTTLSTADLLESAAAHRAEVNRLDARLLEHAQIYADRHHPDACPARPGRRSGDGRERAVVLGGDGCPEIAEFAPAEFGVMIGISAGAAADFIGQALALRHRLPFTWARVLAGEATPWKARKIATACLELSHEAAHAVDHRVARVVDSLTPGRLDKIVEAAKKHADSAGARQKAEEKNRERGVYLGRSDEHGSKKIFIRTGSGHAIRFNARIGSIAEALKVLGDTNPLQSRRADAVGIIADPRYTEELLHQAHKLLSTRPAPPEPPADTGSGVRPADATTTDSAARATAGATGQHATSHAGTTTDHSTAPSNDQSTARTANAATGRGVGPTADAATERGTAASADCGSAAASGRGSGGGDVSTADPASARHEASTAGPEAGAESRGRARGGMDDGADLGDEGLLEDWAEPGLDDEADRDAPHPSHSDLPDPLDTPFKDAVEPFDPSLRLDRDDSDTLGTATPDTDTVDAAARRALDARLAQIRHDAHTHPTARGRANDAGSTAGRLRPGKTEIYVHLTDHTLATGTGVLRAEDLGPLLAGQLSELVGHGPYVVKPVIDLNDAVSVDAYEIPDRIRERVKLIHPVELFPYGTRETHAAMDLDHIEPHDPLGPPGQTTPANLAPLRRFPHRVKTHGRWKVRRLDPRTLEWTTPNGFAFHVDPTGTHRAPQPNRDT</sequence>
<accession>A0A4R2HSS1</accession>